<dbReference type="STRING" id="8022.A0A060WKF3"/>
<dbReference type="GO" id="GO:0005524">
    <property type="term" value="F:ATP binding"/>
    <property type="evidence" value="ECO:0007669"/>
    <property type="project" value="InterPro"/>
</dbReference>
<evidence type="ECO:0000256" key="4">
    <source>
        <dbReference type="ARBA" id="ARBA00022475"/>
    </source>
</evidence>
<dbReference type="GO" id="GO:0033198">
    <property type="term" value="P:response to ATP"/>
    <property type="evidence" value="ECO:0007669"/>
    <property type="project" value="InterPro"/>
</dbReference>
<dbReference type="NCBIfam" id="TIGR00863">
    <property type="entry name" value="P2X"/>
    <property type="match status" value="2"/>
</dbReference>
<evidence type="ECO:0000313" key="16">
    <source>
        <dbReference type="EMBL" id="CDQ65050.1"/>
    </source>
</evidence>
<dbReference type="AlphaFoldDB" id="A0A060WKF3"/>
<keyword evidence="4" id="KW-1003">Cell membrane</keyword>
<keyword evidence="6 14" id="KW-1133">Transmembrane helix</keyword>
<keyword evidence="7" id="KW-0406">Ion transport</keyword>
<dbReference type="Proteomes" id="UP000193380">
    <property type="component" value="Unassembled WGS sequence"/>
</dbReference>
<dbReference type="PRINTS" id="PR01307">
    <property type="entry name" value="P2XRECEPTOR"/>
</dbReference>
<evidence type="ECO:0000256" key="6">
    <source>
        <dbReference type="ARBA" id="ARBA00022989"/>
    </source>
</evidence>
<evidence type="ECO:0000256" key="14">
    <source>
        <dbReference type="SAM" id="Phobius"/>
    </source>
</evidence>
<evidence type="ECO:0000256" key="13">
    <source>
        <dbReference type="ARBA" id="ARBA00036634"/>
    </source>
</evidence>
<reference evidence="16" key="1">
    <citation type="journal article" date="2014" name="Nat. Commun.">
        <title>The rainbow trout genome provides novel insights into evolution after whole-genome duplication in vertebrates.</title>
        <authorList>
            <person name="Berthelot C."/>
            <person name="Brunet F."/>
            <person name="Chalopin D."/>
            <person name="Juanchich A."/>
            <person name="Bernard M."/>
            <person name="Noel B."/>
            <person name="Bento P."/>
            <person name="Da Silva C."/>
            <person name="Labadie K."/>
            <person name="Alberti A."/>
            <person name="Aury J.M."/>
            <person name="Louis A."/>
            <person name="Dehais P."/>
            <person name="Bardou P."/>
            <person name="Montfort J."/>
            <person name="Klopp C."/>
            <person name="Cabau C."/>
            <person name="Gaspin C."/>
            <person name="Thorgaard G.H."/>
            <person name="Boussaha M."/>
            <person name="Quillet E."/>
            <person name="Guyomard R."/>
            <person name="Galiana D."/>
            <person name="Bobe J."/>
            <person name="Volff J.N."/>
            <person name="Genet C."/>
            <person name="Wincker P."/>
            <person name="Jaillon O."/>
            <person name="Roest Crollius H."/>
            <person name="Guiguen Y."/>
        </authorList>
    </citation>
    <scope>NUCLEOTIDE SEQUENCE [LARGE SCALE GENOMIC DNA]</scope>
</reference>
<feature type="domain" description="P2X purinoreceptor 7 intracellular" evidence="15">
    <location>
        <begin position="381"/>
        <end position="558"/>
    </location>
</feature>
<evidence type="ECO:0000256" key="1">
    <source>
        <dbReference type="ARBA" id="ARBA00004651"/>
    </source>
</evidence>
<dbReference type="GO" id="GO:0001614">
    <property type="term" value="F:purinergic nucleotide receptor activity"/>
    <property type="evidence" value="ECO:0007669"/>
    <property type="project" value="InterPro"/>
</dbReference>
<gene>
    <name evidence="16" type="ORF">GSONMT00072492001</name>
</gene>
<dbReference type="PANTHER" id="PTHR10125:SF18">
    <property type="entry name" value="P2X PURINOCEPTOR 4"/>
    <property type="match status" value="1"/>
</dbReference>
<dbReference type="InterPro" id="IPR027309">
    <property type="entry name" value="P2X_extracellular_dom_sf"/>
</dbReference>
<organism evidence="16 17">
    <name type="scientific">Oncorhynchus mykiss</name>
    <name type="common">Rainbow trout</name>
    <name type="synonym">Salmo gairdneri</name>
    <dbReference type="NCBI Taxonomy" id="8022"/>
    <lineage>
        <taxon>Eukaryota</taxon>
        <taxon>Metazoa</taxon>
        <taxon>Chordata</taxon>
        <taxon>Craniata</taxon>
        <taxon>Vertebrata</taxon>
        <taxon>Euteleostomi</taxon>
        <taxon>Actinopterygii</taxon>
        <taxon>Neopterygii</taxon>
        <taxon>Teleostei</taxon>
        <taxon>Protacanthopterygii</taxon>
        <taxon>Salmoniformes</taxon>
        <taxon>Salmonidae</taxon>
        <taxon>Salmoninae</taxon>
        <taxon>Oncorhynchus</taxon>
    </lineage>
</organism>
<evidence type="ECO:0000259" key="15">
    <source>
        <dbReference type="Pfam" id="PF20478"/>
    </source>
</evidence>
<keyword evidence="10" id="KW-0325">Glycoprotein</keyword>
<dbReference type="InterPro" id="IPR001429">
    <property type="entry name" value="P2X_purnocptor"/>
</dbReference>
<dbReference type="GO" id="GO:0005886">
    <property type="term" value="C:plasma membrane"/>
    <property type="evidence" value="ECO:0007669"/>
    <property type="project" value="UniProtKB-SubCell"/>
</dbReference>
<evidence type="ECO:0000256" key="10">
    <source>
        <dbReference type="ARBA" id="ARBA00023180"/>
    </source>
</evidence>
<evidence type="ECO:0000256" key="8">
    <source>
        <dbReference type="ARBA" id="ARBA00023136"/>
    </source>
</evidence>
<keyword evidence="11" id="KW-1071">Ligand-gated ion channel</keyword>
<comment type="similarity">
    <text evidence="2">Belongs to the P2X receptor family.</text>
</comment>
<evidence type="ECO:0000256" key="5">
    <source>
        <dbReference type="ARBA" id="ARBA00022692"/>
    </source>
</evidence>
<dbReference type="InterPro" id="IPR003050">
    <property type="entry name" value="P2X7_purinoceptor"/>
</dbReference>
<evidence type="ECO:0000256" key="7">
    <source>
        <dbReference type="ARBA" id="ARBA00023065"/>
    </source>
</evidence>
<evidence type="ECO:0000256" key="9">
    <source>
        <dbReference type="ARBA" id="ARBA00023157"/>
    </source>
</evidence>
<protein>
    <recommendedName>
        <fullName evidence="15">P2X purinoreceptor 7 intracellular domain-containing protein</fullName>
    </recommendedName>
</protein>
<keyword evidence="8 14" id="KW-0472">Membrane</keyword>
<dbReference type="EMBL" id="FR904492">
    <property type="protein sequence ID" value="CDQ65050.1"/>
    <property type="molecule type" value="Genomic_DNA"/>
</dbReference>
<feature type="transmembrane region" description="Helical" evidence="14">
    <location>
        <begin position="932"/>
        <end position="954"/>
    </location>
</feature>
<dbReference type="Pfam" id="PF00864">
    <property type="entry name" value="P2X_receptor"/>
    <property type="match status" value="2"/>
</dbReference>
<accession>A0A060WKF3</accession>
<evidence type="ECO:0000256" key="11">
    <source>
        <dbReference type="ARBA" id="ARBA00023286"/>
    </source>
</evidence>
<dbReference type="Gene3D" id="2.60.490.10">
    <property type="entry name" value="atp-gated p2x4 ion channel domain"/>
    <property type="match status" value="2"/>
</dbReference>
<dbReference type="Pfam" id="PF20478">
    <property type="entry name" value="P2RX7_C"/>
    <property type="match status" value="1"/>
</dbReference>
<keyword evidence="3" id="KW-0813">Transport</keyword>
<comment type="subcellular location">
    <subcellularLocation>
        <location evidence="1">Cell membrane</location>
        <topology evidence="1">Multi-pass membrane protein</topology>
    </subcellularLocation>
</comment>
<evidence type="ECO:0000256" key="12">
    <source>
        <dbReference type="ARBA" id="ARBA00023303"/>
    </source>
</evidence>
<dbReference type="InterPro" id="IPR053792">
    <property type="entry name" value="P2X_RECEPTOR_CS"/>
</dbReference>
<name>A0A060WKF3_ONCMY</name>
<dbReference type="PANTHER" id="PTHR10125">
    <property type="entry name" value="P2X PURINOCEPTOR"/>
    <property type="match status" value="1"/>
</dbReference>
<evidence type="ECO:0000256" key="2">
    <source>
        <dbReference type="ARBA" id="ARBA00009848"/>
    </source>
</evidence>
<dbReference type="InterPro" id="IPR059116">
    <property type="entry name" value="P2X_receptor"/>
</dbReference>
<sequence length="985" mass="112397">MPCKLLNLCEYETHKLVRIQSVRLGSLKWTFNGVILMFICIMMLWNKEYQEHDYVVSSVTAKVKGVALTSLPDVGDIVWDVVDYSGPSQGKNSFFVVTNVIVTKKQRQGKCPEVPPYGKVCRTDEDCVKGFWDQHSHGVQTGACVKFDVTRKTCEVSAWCPIESKKKPPKPALLASAENFTVLIKNNIRFPNFNFMRRNILPEMTESYLKRCQFNRHTDSSCPIFRLGDIVKEAKENFLEMAVEGGVIGIQIKWDCNLDGFLRNCLPKYSFRRLDEKESNRTLYPGLNFRFARYQTEKGVEERTLFKAFGIRFDVMVFGKAGKFSIIQLIIFIGSTLSYYTLTTVFIDWLIGTSCYSKEARQNYSEKKVESVQDRKQCILCVSFVDENHIRVVKKSHKKSLQQVKPISVHPCKDDTEHLSAMVGVLQKGNNIIDKPPQVLPRPNRPAWCLCGCCLPSTHPQEQLCCRQSIGRCITTSSLFEQLVLSRPLLEAVLLYREPLSDLTEGEQRIAALRNCSYRQYINWRIGAPPRESIPVMPSCSVWRIREEYPSQEGEYTTIISAGCDTSLPLESLPLLVFYSVTITQKMGGCSSQSWHHCFFEYETERMIVVKSKVVGSVFRLIQFLILFYVIGYVCVVQKSYQETDSVVSSVTTKVKGTGFTNTSDLGARVWDVADYNIPPQVEWWKKYPVGESSFFVLTNMIVTPNQTQSTCPELPNQSTICMSDSDCLEGSNDVRGNGIQTGLCMNYSETVKTCEVLSWCPLEIDINLPEHALLVAAEDFTVLIKNSVTYPKFNFHKRNILPDVNSSYLKQCEFNRKTDPDCPIFRLKDMVSEAEEDFQTMAIRGGVLGIMIDWNCDLDWPEHYCGPKYSFRRLDNKIPENNVAPGYNFRFAKYYKTPDGRETRTLIKAYGIRFDVIVFGTAGKFNMVPTIVNVGAALTFLSLVNAVCNWFLLTCTKRRDYYSKHKFTYLDNIDDNAGEPVSYL</sequence>
<dbReference type="GO" id="GO:0098794">
    <property type="term" value="C:postsynapse"/>
    <property type="evidence" value="ECO:0007669"/>
    <property type="project" value="GOC"/>
</dbReference>
<dbReference type="GO" id="GO:0070588">
    <property type="term" value="P:calcium ion transmembrane transport"/>
    <property type="evidence" value="ECO:0007669"/>
    <property type="project" value="TreeGrafter"/>
</dbReference>
<keyword evidence="9" id="KW-1015">Disulfide bond</keyword>
<dbReference type="PaxDb" id="8022-A0A060WKF3"/>
<evidence type="ECO:0000313" key="17">
    <source>
        <dbReference type="Proteomes" id="UP000193380"/>
    </source>
</evidence>
<proteinExistence type="inferred from homology"/>
<dbReference type="PROSITE" id="PS01212">
    <property type="entry name" value="P2X_RECEPTOR"/>
    <property type="match status" value="2"/>
</dbReference>
<comment type="catalytic activity">
    <reaction evidence="13">
        <text>Ca(2+)(in) = Ca(2+)(out)</text>
        <dbReference type="Rhea" id="RHEA:29671"/>
        <dbReference type="ChEBI" id="CHEBI:29108"/>
    </reaction>
</comment>
<dbReference type="Gene3D" id="1.10.287.940">
    <property type="entry name" value="atp-gated p2x4 ion channel"/>
    <property type="match status" value="2"/>
</dbReference>
<keyword evidence="5 14" id="KW-0812">Transmembrane</keyword>
<dbReference type="FunFam" id="2.60.490.10:FF:000001">
    <property type="entry name" value="P2X purinoceptor"/>
    <property type="match status" value="2"/>
</dbReference>
<dbReference type="GO" id="GO:0004931">
    <property type="term" value="F:extracellularly ATP-gated monoatomic cation channel activity"/>
    <property type="evidence" value="ECO:0007669"/>
    <property type="project" value="InterPro"/>
</dbReference>
<dbReference type="PRINTS" id="PR01314">
    <property type="entry name" value="P2X7RECEPTOR"/>
</dbReference>
<evidence type="ECO:0000256" key="3">
    <source>
        <dbReference type="ARBA" id="ARBA00022448"/>
    </source>
</evidence>
<keyword evidence="12" id="KW-0407">Ion channel</keyword>
<dbReference type="InterPro" id="IPR046815">
    <property type="entry name" value="P2RX7_C"/>
</dbReference>
<reference evidence="16" key="2">
    <citation type="submission" date="2014-03" db="EMBL/GenBank/DDBJ databases">
        <authorList>
            <person name="Genoscope - CEA"/>
        </authorList>
    </citation>
    <scope>NUCLEOTIDE SEQUENCE</scope>
</reference>